<evidence type="ECO:0000259" key="1">
    <source>
        <dbReference type="Pfam" id="PF26138"/>
    </source>
</evidence>
<dbReference type="HOGENOM" id="CLU_171507_1_1_1"/>
<organism evidence="2 3">
    <name type="scientific">Pisolithus tinctorius Marx 270</name>
    <dbReference type="NCBI Taxonomy" id="870435"/>
    <lineage>
        <taxon>Eukaryota</taxon>
        <taxon>Fungi</taxon>
        <taxon>Dikarya</taxon>
        <taxon>Basidiomycota</taxon>
        <taxon>Agaricomycotina</taxon>
        <taxon>Agaricomycetes</taxon>
        <taxon>Agaricomycetidae</taxon>
        <taxon>Boletales</taxon>
        <taxon>Sclerodermatineae</taxon>
        <taxon>Pisolithaceae</taxon>
        <taxon>Pisolithus</taxon>
    </lineage>
</organism>
<name>A0A0C3NRB7_PISTI</name>
<dbReference type="Pfam" id="PF26138">
    <property type="entry name" value="DUF8040"/>
    <property type="match status" value="1"/>
</dbReference>
<feature type="non-terminal residue" evidence="2">
    <location>
        <position position="72"/>
    </location>
</feature>
<protein>
    <recommendedName>
        <fullName evidence="1">DUF8040 domain-containing protein</fullName>
    </recommendedName>
</protein>
<feature type="non-terminal residue" evidence="2">
    <location>
        <position position="1"/>
    </location>
</feature>
<evidence type="ECO:0000313" key="2">
    <source>
        <dbReference type="EMBL" id="KIN98065.1"/>
    </source>
</evidence>
<accession>A0A0C3NRB7</accession>
<dbReference type="OrthoDB" id="2686988at2759"/>
<keyword evidence="3" id="KW-1185">Reference proteome</keyword>
<gene>
    <name evidence="2" type="ORF">M404DRAFT_52540</name>
</gene>
<dbReference type="InterPro" id="IPR058353">
    <property type="entry name" value="DUF8040"/>
</dbReference>
<dbReference type="AlphaFoldDB" id="A0A0C3NRB7"/>
<dbReference type="EMBL" id="KN832019">
    <property type="protein sequence ID" value="KIN98065.1"/>
    <property type="molecule type" value="Genomic_DNA"/>
</dbReference>
<feature type="domain" description="DUF8040" evidence="1">
    <location>
        <begin position="6"/>
        <end position="72"/>
    </location>
</feature>
<reference evidence="2 3" key="1">
    <citation type="submission" date="2014-04" db="EMBL/GenBank/DDBJ databases">
        <authorList>
            <consortium name="DOE Joint Genome Institute"/>
            <person name="Kuo A."/>
            <person name="Kohler A."/>
            <person name="Costa M.D."/>
            <person name="Nagy L.G."/>
            <person name="Floudas D."/>
            <person name="Copeland A."/>
            <person name="Barry K.W."/>
            <person name="Cichocki N."/>
            <person name="Veneault-Fourrey C."/>
            <person name="LaButti K."/>
            <person name="Lindquist E.A."/>
            <person name="Lipzen A."/>
            <person name="Lundell T."/>
            <person name="Morin E."/>
            <person name="Murat C."/>
            <person name="Sun H."/>
            <person name="Tunlid A."/>
            <person name="Henrissat B."/>
            <person name="Grigoriev I.V."/>
            <person name="Hibbett D.S."/>
            <person name="Martin F."/>
            <person name="Nordberg H.P."/>
            <person name="Cantor M.N."/>
            <person name="Hua S.X."/>
        </authorList>
    </citation>
    <scope>NUCLEOTIDE SEQUENCE [LARGE SCALE GENOMIC DNA]</scope>
    <source>
        <strain evidence="2 3">Marx 270</strain>
    </source>
</reference>
<dbReference type="InParanoid" id="A0A0C3NRB7"/>
<evidence type="ECO:0000313" key="3">
    <source>
        <dbReference type="Proteomes" id="UP000054217"/>
    </source>
</evidence>
<proteinExistence type="predicted"/>
<reference evidence="3" key="2">
    <citation type="submission" date="2015-01" db="EMBL/GenBank/DDBJ databases">
        <title>Evolutionary Origins and Diversification of the Mycorrhizal Mutualists.</title>
        <authorList>
            <consortium name="DOE Joint Genome Institute"/>
            <consortium name="Mycorrhizal Genomics Consortium"/>
            <person name="Kohler A."/>
            <person name="Kuo A."/>
            <person name="Nagy L.G."/>
            <person name="Floudas D."/>
            <person name="Copeland A."/>
            <person name="Barry K.W."/>
            <person name="Cichocki N."/>
            <person name="Veneault-Fourrey C."/>
            <person name="LaButti K."/>
            <person name="Lindquist E.A."/>
            <person name="Lipzen A."/>
            <person name="Lundell T."/>
            <person name="Morin E."/>
            <person name="Murat C."/>
            <person name="Riley R."/>
            <person name="Ohm R."/>
            <person name="Sun H."/>
            <person name="Tunlid A."/>
            <person name="Henrissat B."/>
            <person name="Grigoriev I.V."/>
            <person name="Hibbett D.S."/>
            <person name="Martin F."/>
        </authorList>
    </citation>
    <scope>NUCLEOTIDE SEQUENCE [LARGE SCALE GENOMIC DNA]</scope>
    <source>
        <strain evidence="3">Marx 270</strain>
    </source>
</reference>
<sequence length="72" mass="8115">PIPYHTSILTGEGWMLELLNSHPDKIWTCLGISHGLFDHLMQVLTHYGFGKPVLHTSHNGTSVEEQLGVFLY</sequence>
<dbReference type="Proteomes" id="UP000054217">
    <property type="component" value="Unassembled WGS sequence"/>
</dbReference>